<feature type="transmembrane region" description="Helical" evidence="2">
    <location>
        <begin position="102"/>
        <end position="121"/>
    </location>
</feature>
<feature type="transmembrane region" description="Helical" evidence="2">
    <location>
        <begin position="248"/>
        <end position="267"/>
    </location>
</feature>
<evidence type="ECO:0000256" key="1">
    <source>
        <dbReference type="SAM" id="MobiDB-lite"/>
    </source>
</evidence>
<evidence type="ECO:0000313" key="3">
    <source>
        <dbReference type="EMBL" id="MFD0782248.1"/>
    </source>
</evidence>
<dbReference type="EMBL" id="JBHTIM010000001">
    <property type="protein sequence ID" value="MFD0782248.1"/>
    <property type="molecule type" value="Genomic_DNA"/>
</dbReference>
<accession>A0ABW2ZUU8</accession>
<keyword evidence="4" id="KW-1185">Reference proteome</keyword>
<comment type="caution">
    <text evidence="3">The sequence shown here is derived from an EMBL/GenBank/DDBJ whole genome shotgun (WGS) entry which is preliminary data.</text>
</comment>
<feature type="transmembrane region" description="Helical" evidence="2">
    <location>
        <begin position="216"/>
        <end position="236"/>
    </location>
</feature>
<evidence type="ECO:0000256" key="2">
    <source>
        <dbReference type="SAM" id="Phobius"/>
    </source>
</evidence>
<keyword evidence="2" id="KW-0812">Transmembrane</keyword>
<dbReference type="Proteomes" id="UP001597042">
    <property type="component" value="Unassembled WGS sequence"/>
</dbReference>
<keyword evidence="2" id="KW-0472">Membrane</keyword>
<keyword evidence="2" id="KW-1133">Transmembrane helix</keyword>
<evidence type="ECO:0008006" key="5">
    <source>
        <dbReference type="Google" id="ProtNLM"/>
    </source>
</evidence>
<evidence type="ECO:0000313" key="4">
    <source>
        <dbReference type="Proteomes" id="UP001597042"/>
    </source>
</evidence>
<name>A0ABW2ZUU8_9MICO</name>
<sequence>MEGVEHELEAQQEAIRRAGKRAARQSADALHLGAVAIENVGAVAQTAITGPTLTDEPPPPPPVRYVRRLRRSSWAFGLGALLFVVGAVMSLLGGFSAVHINITYVIGAVVFTAGAFIQLDLSGRHPPTHATNLADRADWWSAAVQLFGTLFFNVSTALALGVALGGVPGSENGWRPDALGSLAFLLSSALAAVATTQRTHLWDPLARTWRSMWLNALGSVAFAVSAALAFPASFLGSHAFHEPFASTASAIGTAIGGAAFFFSAILSRRTIRIGEYRVDVHDPGRAGEREAAAEAAAEATVGRGQSAEAGVREKGSGEVKP</sequence>
<gene>
    <name evidence="3" type="ORF">ACFQZV_13175</name>
</gene>
<proteinExistence type="predicted"/>
<feature type="compositionally biased region" description="Basic and acidic residues" evidence="1">
    <location>
        <begin position="310"/>
        <end position="321"/>
    </location>
</feature>
<reference evidence="4" key="1">
    <citation type="journal article" date="2019" name="Int. J. Syst. Evol. Microbiol.">
        <title>The Global Catalogue of Microorganisms (GCM) 10K type strain sequencing project: providing services to taxonomists for standard genome sequencing and annotation.</title>
        <authorList>
            <consortium name="The Broad Institute Genomics Platform"/>
            <consortium name="The Broad Institute Genome Sequencing Center for Infectious Disease"/>
            <person name="Wu L."/>
            <person name="Ma J."/>
        </authorList>
    </citation>
    <scope>NUCLEOTIDE SEQUENCE [LARGE SCALE GENOMIC DNA]</scope>
    <source>
        <strain evidence="4">CCUG 50754</strain>
    </source>
</reference>
<protein>
    <recommendedName>
        <fullName evidence="5">YrhK domain-containing protein</fullName>
    </recommendedName>
</protein>
<feature type="transmembrane region" description="Helical" evidence="2">
    <location>
        <begin position="74"/>
        <end position="96"/>
    </location>
</feature>
<organism evidence="3 4">
    <name type="scientific">Microbacterium koreense</name>
    <dbReference type="NCBI Taxonomy" id="323761"/>
    <lineage>
        <taxon>Bacteria</taxon>
        <taxon>Bacillati</taxon>
        <taxon>Actinomycetota</taxon>
        <taxon>Actinomycetes</taxon>
        <taxon>Micrococcales</taxon>
        <taxon>Microbacteriaceae</taxon>
        <taxon>Microbacterium</taxon>
    </lineage>
</organism>
<feature type="transmembrane region" description="Helical" evidence="2">
    <location>
        <begin position="142"/>
        <end position="166"/>
    </location>
</feature>
<feature type="region of interest" description="Disordered" evidence="1">
    <location>
        <begin position="285"/>
        <end position="321"/>
    </location>
</feature>
<dbReference type="RefSeq" id="WP_378752401.1">
    <property type="nucleotide sequence ID" value="NZ_JBHSSV010000009.1"/>
</dbReference>
<feature type="transmembrane region" description="Helical" evidence="2">
    <location>
        <begin position="178"/>
        <end position="195"/>
    </location>
</feature>